<reference evidence="2 3" key="1">
    <citation type="submission" date="2017-07" db="EMBL/GenBank/DDBJ databases">
        <title>Draft Genome Sequences of Select Purple Nonsulfur Bacteria.</title>
        <authorList>
            <person name="Lasarre B."/>
            <person name="Mckinlay J.B."/>
        </authorList>
    </citation>
    <scope>NUCLEOTIDE SEQUENCE [LARGE SCALE GENOMIC DNA]</scope>
    <source>
        <strain evidence="2 3">DSM 11907</strain>
    </source>
</reference>
<proteinExistence type="predicted"/>
<keyword evidence="1" id="KW-1133">Transmembrane helix</keyword>
<evidence type="ECO:0000256" key="1">
    <source>
        <dbReference type="SAM" id="Phobius"/>
    </source>
</evidence>
<dbReference type="PIRSF" id="PIRSF011386">
    <property type="entry name" value="FixH"/>
    <property type="match status" value="1"/>
</dbReference>
<dbReference type="OrthoDB" id="1495896at2"/>
<protein>
    <submittedName>
        <fullName evidence="2">Nitrogen fixation protein FixH</fullName>
    </submittedName>
</protein>
<name>A0A327KMI8_9BRAD</name>
<evidence type="ECO:0000313" key="3">
    <source>
        <dbReference type="Proteomes" id="UP000248863"/>
    </source>
</evidence>
<dbReference type="InterPro" id="IPR018037">
    <property type="entry name" value="FixH_proteobacterial"/>
</dbReference>
<dbReference type="RefSeq" id="WP_111357478.1">
    <property type="nucleotide sequence ID" value="NZ_NHSK01000100.1"/>
</dbReference>
<sequence>METETAETETASGGRPLTGRRVAIYILAFFGVVIGVNGVMMKLAVDTLPGTVVDSAYRASLAYNKEIAAAHEQVSRGWQVAAHVERVAERDGGHKASVRIEARDATDKPVSGLVVTARLARPTDRRDDRTLEIAERGIGIYRGEAEDVAAGQWDLVIEAARGGDRVYLSKNRVVLP</sequence>
<gene>
    <name evidence="2" type="ORF">CH338_12365</name>
</gene>
<keyword evidence="1" id="KW-0812">Transmembrane</keyword>
<comment type="caution">
    <text evidence="2">The sequence shown here is derived from an EMBL/GenBank/DDBJ whole genome shotgun (WGS) entry which is preliminary data.</text>
</comment>
<dbReference type="AlphaFoldDB" id="A0A327KMI8"/>
<dbReference type="InterPro" id="IPR008620">
    <property type="entry name" value="FixH"/>
</dbReference>
<evidence type="ECO:0000313" key="2">
    <source>
        <dbReference type="EMBL" id="RAI38522.1"/>
    </source>
</evidence>
<organism evidence="2 3">
    <name type="scientific">Rhodoplanes elegans</name>
    <dbReference type="NCBI Taxonomy" id="29408"/>
    <lineage>
        <taxon>Bacteria</taxon>
        <taxon>Pseudomonadati</taxon>
        <taxon>Pseudomonadota</taxon>
        <taxon>Alphaproteobacteria</taxon>
        <taxon>Hyphomicrobiales</taxon>
        <taxon>Nitrobacteraceae</taxon>
        <taxon>Rhodoplanes</taxon>
    </lineage>
</organism>
<dbReference type="EMBL" id="NPEU01000121">
    <property type="protein sequence ID" value="RAI38522.1"/>
    <property type="molecule type" value="Genomic_DNA"/>
</dbReference>
<dbReference type="Pfam" id="PF05751">
    <property type="entry name" value="FixH"/>
    <property type="match status" value="1"/>
</dbReference>
<dbReference type="Proteomes" id="UP000248863">
    <property type="component" value="Unassembled WGS sequence"/>
</dbReference>
<accession>A0A327KMI8</accession>
<keyword evidence="1" id="KW-0472">Membrane</keyword>
<keyword evidence="3" id="KW-1185">Reference proteome</keyword>
<feature type="transmembrane region" description="Helical" evidence="1">
    <location>
        <begin position="22"/>
        <end position="40"/>
    </location>
</feature>